<feature type="transmembrane region" description="Helical" evidence="1">
    <location>
        <begin position="556"/>
        <end position="573"/>
    </location>
</feature>
<dbReference type="OrthoDB" id="121311at2759"/>
<feature type="transmembrane region" description="Helical" evidence="1">
    <location>
        <begin position="511"/>
        <end position="529"/>
    </location>
</feature>
<feature type="transmembrane region" description="Helical" evidence="1">
    <location>
        <begin position="449"/>
        <end position="477"/>
    </location>
</feature>
<dbReference type="AlphaFoldDB" id="A0A8T1WII4"/>
<keyword evidence="1" id="KW-0812">Transmembrane</keyword>
<gene>
    <name evidence="2" type="ORF">PHYPSEUDO_000746</name>
</gene>
<comment type="caution">
    <text evidence="2">The sequence shown here is derived from an EMBL/GenBank/DDBJ whole genome shotgun (WGS) entry which is preliminary data.</text>
</comment>
<feature type="transmembrane region" description="Helical" evidence="1">
    <location>
        <begin position="228"/>
        <end position="247"/>
    </location>
</feature>
<feature type="transmembrane region" description="Helical" evidence="1">
    <location>
        <begin position="66"/>
        <end position="87"/>
    </location>
</feature>
<keyword evidence="1" id="KW-1133">Transmembrane helix</keyword>
<proteinExistence type="predicted"/>
<keyword evidence="1" id="KW-0472">Membrane</keyword>
<reference evidence="2" key="1">
    <citation type="submission" date="2021-02" db="EMBL/GenBank/DDBJ databases">
        <authorList>
            <person name="Palmer J.M."/>
        </authorList>
    </citation>
    <scope>NUCLEOTIDE SEQUENCE</scope>
    <source>
        <strain evidence="2">SCRP734</strain>
    </source>
</reference>
<dbReference type="Proteomes" id="UP000694044">
    <property type="component" value="Unassembled WGS sequence"/>
</dbReference>
<feature type="transmembrane region" description="Helical" evidence="1">
    <location>
        <begin position="102"/>
        <end position="123"/>
    </location>
</feature>
<organism evidence="2 3">
    <name type="scientific">Phytophthora pseudosyringae</name>
    <dbReference type="NCBI Taxonomy" id="221518"/>
    <lineage>
        <taxon>Eukaryota</taxon>
        <taxon>Sar</taxon>
        <taxon>Stramenopiles</taxon>
        <taxon>Oomycota</taxon>
        <taxon>Peronosporomycetes</taxon>
        <taxon>Peronosporales</taxon>
        <taxon>Peronosporaceae</taxon>
        <taxon>Phytophthora</taxon>
    </lineage>
</organism>
<protein>
    <submittedName>
        <fullName evidence="2">Uncharacterized protein</fullName>
    </submittedName>
</protein>
<evidence type="ECO:0000256" key="1">
    <source>
        <dbReference type="SAM" id="Phobius"/>
    </source>
</evidence>
<evidence type="ECO:0000313" key="2">
    <source>
        <dbReference type="EMBL" id="KAG7392338.1"/>
    </source>
</evidence>
<feature type="transmembrane region" description="Helical" evidence="1">
    <location>
        <begin position="135"/>
        <end position="157"/>
    </location>
</feature>
<name>A0A8T1WII4_9STRA</name>
<accession>A0A8T1WII4</accession>
<feature type="transmembrane region" description="Helical" evidence="1">
    <location>
        <begin position="196"/>
        <end position="216"/>
    </location>
</feature>
<sequence length="583" mass="64683">MLHPRVEPSETSHSRQCAEASSAFRLVVQPLRVWKRLQVSYYGGKYSIERVLALDTYTRSTSVSRVLLVCIWTPMPMITLVVVQELIPLQDPSEGWRVNYGFWIRAVILAFVVGHTITGQARFLIDGVVISPGRLALLSACAAAMFTGGAAAISAYVVFPVPFFVLTLAPMFYVLLILAVRFIVGLDEMMAHSDQLIRYIIFVCAQVTVAIVYPLYESLFRVAQGTRYQMIVILLLPVIKVALKNMLLRCTANMEDMIPETVIFTVDFFNTIYIATCMQSASSAGAVAAITITDLLQTGVMLYGLHRRTAAIQAKLHEVASIPTGAHCVLTMLSSLCRDSGKFETQARRGIRIYSCLPHCISEADKAHLACLDKLLEDDNQVATPGKSAAGPGAKRTERCAYGDSTCKLRMLCTRKHRGSILPVLPDSASDRLSASTKRQNAPTKRSPILLETLGALFTTECIVVAAYLEAIVPLFYCNYILLMVHLPSAHYHTEMAGVTHENVGSTVRPVLLFGLLQMVSFALLLLVIKRNLGLRILYQIGFVLETQMSLIQGKLMLWMIITFSFRVVHFGMDFTYKFSWIG</sequence>
<evidence type="ECO:0000313" key="3">
    <source>
        <dbReference type="Proteomes" id="UP000694044"/>
    </source>
</evidence>
<feature type="transmembrane region" description="Helical" evidence="1">
    <location>
        <begin position="163"/>
        <end position="184"/>
    </location>
</feature>
<keyword evidence="3" id="KW-1185">Reference proteome</keyword>
<dbReference type="EMBL" id="JAGDFM010000011">
    <property type="protein sequence ID" value="KAG7392338.1"/>
    <property type="molecule type" value="Genomic_DNA"/>
</dbReference>